<keyword evidence="1" id="KW-0812">Transmembrane</keyword>
<protein>
    <submittedName>
        <fullName evidence="3">Uncharacterized protein</fullName>
    </submittedName>
</protein>
<feature type="chain" id="PRO_5002199824" evidence="2">
    <location>
        <begin position="19"/>
        <end position="117"/>
    </location>
</feature>
<evidence type="ECO:0000313" key="3">
    <source>
        <dbReference type="EMBL" id="GAN03377.1"/>
    </source>
</evidence>
<evidence type="ECO:0000313" key="4">
    <source>
        <dbReference type="Proteomes" id="UP000053815"/>
    </source>
</evidence>
<dbReference type="EMBL" id="DF836328">
    <property type="protein sequence ID" value="GAN03377.1"/>
    <property type="molecule type" value="Genomic_DNA"/>
</dbReference>
<proteinExistence type="predicted"/>
<sequence length="117" mass="12578">MLSLGNLVLFAAAAAAVAVYRLSWCCCLVGACFCRLLSFTCSLVGTAYCCCCCSLVIVLVMHYSSFGRFLLFLQLLPFTYYLFGVVQVLASAVYCRSFTVLVLPTTAAAAHLLSLSS</sequence>
<accession>A0A0C9MJP5</accession>
<feature type="transmembrane region" description="Helical" evidence="1">
    <location>
        <begin position="37"/>
        <end position="62"/>
    </location>
</feature>
<keyword evidence="1" id="KW-0472">Membrane</keyword>
<reference evidence="3" key="1">
    <citation type="submission" date="2014-09" db="EMBL/GenBank/DDBJ databases">
        <title>Draft genome sequence of an oleaginous Mucoromycotina fungus Mucor ambiguus NBRC6742.</title>
        <authorList>
            <person name="Takeda I."/>
            <person name="Yamane N."/>
            <person name="Morita T."/>
            <person name="Tamano K."/>
            <person name="Machida M."/>
            <person name="Baker S."/>
            <person name="Koike H."/>
        </authorList>
    </citation>
    <scope>NUCLEOTIDE SEQUENCE</scope>
    <source>
        <strain evidence="3">NBRC 6742</strain>
    </source>
</reference>
<dbReference type="Proteomes" id="UP000053815">
    <property type="component" value="Unassembled WGS sequence"/>
</dbReference>
<organism evidence="3">
    <name type="scientific">Mucor ambiguus</name>
    <dbReference type="NCBI Taxonomy" id="91626"/>
    <lineage>
        <taxon>Eukaryota</taxon>
        <taxon>Fungi</taxon>
        <taxon>Fungi incertae sedis</taxon>
        <taxon>Mucoromycota</taxon>
        <taxon>Mucoromycotina</taxon>
        <taxon>Mucoromycetes</taxon>
        <taxon>Mucorales</taxon>
        <taxon>Mucorineae</taxon>
        <taxon>Mucoraceae</taxon>
        <taxon>Mucor</taxon>
    </lineage>
</organism>
<keyword evidence="2" id="KW-0732">Signal</keyword>
<name>A0A0C9MJP5_9FUNG</name>
<evidence type="ECO:0000256" key="1">
    <source>
        <dbReference type="SAM" id="Phobius"/>
    </source>
</evidence>
<gene>
    <name evidence="3" type="ORF">MAM1_0039d02830</name>
</gene>
<keyword evidence="4" id="KW-1185">Reference proteome</keyword>
<keyword evidence="1" id="KW-1133">Transmembrane helix</keyword>
<dbReference type="AlphaFoldDB" id="A0A0C9MJP5"/>
<evidence type="ECO:0000256" key="2">
    <source>
        <dbReference type="SAM" id="SignalP"/>
    </source>
</evidence>
<feature type="transmembrane region" description="Helical" evidence="1">
    <location>
        <begin position="69"/>
        <end position="90"/>
    </location>
</feature>
<feature type="signal peptide" evidence="2">
    <location>
        <begin position="1"/>
        <end position="18"/>
    </location>
</feature>